<reference evidence="9" key="1">
    <citation type="submission" date="2016-11" db="EMBL/GenBank/DDBJ databases">
        <authorList>
            <person name="Varghese N."/>
            <person name="Submissions S."/>
        </authorList>
    </citation>
    <scope>NUCLEOTIDE SEQUENCE [LARGE SCALE GENOMIC DNA]</scope>
    <source>
        <strain evidence="9">DSM 24724</strain>
    </source>
</reference>
<dbReference type="InterPro" id="IPR011010">
    <property type="entry name" value="DNA_brk_join_enz"/>
</dbReference>
<dbReference type="SUPFAM" id="SSF56349">
    <property type="entry name" value="DNA breaking-rejoining enzymes"/>
    <property type="match status" value="1"/>
</dbReference>
<sequence length="390" mass="45345">MQNSEKSTLSRNKSIAFIDYKPAELKKNKEWMIVYYAKHPATGILERQRLRVPCLNSVTDRTVHAKRIVLEINNKLASGWSPYLEQTGKNYKTFKEVVIGFLNSLEKQFKDNVLRQDTLRTYNSNLNLFQQFLIEKNIKITFAVEINQNLCTKYLDWVYIDRNNSPRTRNNHLIFIKLFCSFLVSRGVLKENPTLGIKPMKTSSKTRQVFPQNIKNKINEKLLSYDNGFFCLCMTTYFCFIRNTELGKLKVGMVNLKESSIFLPKEISKNKKDEFVTIPSQFLEILKKHIGNGLLQDYLFSSNDFKVGATQMPVRKIATAWEKVREELKLESKYQFYSFKDTGITDLLNSGVPAIKVRDQARHYDIKITELYTPRNKGCDITIQGANVTF</sequence>
<dbReference type="InterPro" id="IPR050090">
    <property type="entry name" value="Tyrosine_recombinase_XerCD"/>
</dbReference>
<accession>A0A1M7L1J5</accession>
<dbReference type="PROSITE" id="PS51898">
    <property type="entry name" value="TYR_RECOMBINASE"/>
    <property type="match status" value="1"/>
</dbReference>
<evidence type="ECO:0000313" key="8">
    <source>
        <dbReference type="EMBL" id="SHM71373.1"/>
    </source>
</evidence>
<dbReference type="Gene3D" id="1.10.150.130">
    <property type="match status" value="1"/>
</dbReference>
<dbReference type="PROSITE" id="PS51900">
    <property type="entry name" value="CB"/>
    <property type="match status" value="1"/>
</dbReference>
<evidence type="ECO:0000256" key="5">
    <source>
        <dbReference type="PROSITE-ProRule" id="PRU01248"/>
    </source>
</evidence>
<evidence type="ECO:0000313" key="9">
    <source>
        <dbReference type="Proteomes" id="UP000184028"/>
    </source>
</evidence>
<feature type="domain" description="Tyr recombinase" evidence="6">
    <location>
        <begin position="205"/>
        <end position="390"/>
    </location>
</feature>
<dbReference type="STRING" id="946677.SAMN05444484_108211"/>
<dbReference type="Pfam" id="PF13102">
    <property type="entry name" value="Phage_int_SAM_5"/>
    <property type="match status" value="1"/>
</dbReference>
<keyword evidence="2" id="KW-0229">DNA integration</keyword>
<dbReference type="InterPro" id="IPR013762">
    <property type="entry name" value="Integrase-like_cat_sf"/>
</dbReference>
<evidence type="ECO:0000256" key="4">
    <source>
        <dbReference type="ARBA" id="ARBA00023172"/>
    </source>
</evidence>
<evidence type="ECO:0000259" key="6">
    <source>
        <dbReference type="PROSITE" id="PS51898"/>
    </source>
</evidence>
<dbReference type="InterPro" id="IPR010998">
    <property type="entry name" value="Integrase_recombinase_N"/>
</dbReference>
<name>A0A1M7L1J5_9FLAO</name>
<protein>
    <submittedName>
        <fullName evidence="8">Site-specific recombinase XerD</fullName>
    </submittedName>
</protein>
<dbReference type="GO" id="GO:0015074">
    <property type="term" value="P:DNA integration"/>
    <property type="evidence" value="ECO:0007669"/>
    <property type="project" value="UniProtKB-KW"/>
</dbReference>
<evidence type="ECO:0000256" key="1">
    <source>
        <dbReference type="ARBA" id="ARBA00022829"/>
    </source>
</evidence>
<evidence type="ECO:0000256" key="3">
    <source>
        <dbReference type="ARBA" id="ARBA00023125"/>
    </source>
</evidence>
<dbReference type="Pfam" id="PF00589">
    <property type="entry name" value="Phage_integrase"/>
    <property type="match status" value="1"/>
</dbReference>
<dbReference type="AlphaFoldDB" id="A0A1M7L1J5"/>
<gene>
    <name evidence="8" type="ORF">SAMN05444484_108211</name>
</gene>
<dbReference type="CDD" id="cd00397">
    <property type="entry name" value="DNA_BRE_C"/>
    <property type="match status" value="1"/>
</dbReference>
<dbReference type="Proteomes" id="UP000184028">
    <property type="component" value="Unassembled WGS sequence"/>
</dbReference>
<organism evidence="8 9">
    <name type="scientific">Flavobacterium chilense</name>
    <dbReference type="NCBI Taxonomy" id="946677"/>
    <lineage>
        <taxon>Bacteria</taxon>
        <taxon>Pseudomonadati</taxon>
        <taxon>Bacteroidota</taxon>
        <taxon>Flavobacteriia</taxon>
        <taxon>Flavobacteriales</taxon>
        <taxon>Flavobacteriaceae</taxon>
        <taxon>Flavobacterium</taxon>
    </lineage>
</organism>
<keyword evidence="4" id="KW-0233">DNA recombination</keyword>
<keyword evidence="9" id="KW-1185">Reference proteome</keyword>
<dbReference type="RefSeq" id="WP_068844839.1">
    <property type="nucleotide sequence ID" value="NZ_FRBT01000008.1"/>
</dbReference>
<dbReference type="InterPro" id="IPR025269">
    <property type="entry name" value="SAM-like_dom"/>
</dbReference>
<dbReference type="EMBL" id="FRBT01000008">
    <property type="protein sequence ID" value="SHM71373.1"/>
    <property type="molecule type" value="Genomic_DNA"/>
</dbReference>
<dbReference type="InterPro" id="IPR044068">
    <property type="entry name" value="CB"/>
</dbReference>
<dbReference type="GO" id="GO:0006310">
    <property type="term" value="P:DNA recombination"/>
    <property type="evidence" value="ECO:0007669"/>
    <property type="project" value="UniProtKB-KW"/>
</dbReference>
<feature type="domain" description="Core-binding (CB)" evidence="7">
    <location>
        <begin position="92"/>
        <end position="184"/>
    </location>
</feature>
<dbReference type="Gene3D" id="1.10.443.10">
    <property type="entry name" value="Intergrase catalytic core"/>
    <property type="match status" value="1"/>
</dbReference>
<evidence type="ECO:0000256" key="2">
    <source>
        <dbReference type="ARBA" id="ARBA00022908"/>
    </source>
</evidence>
<keyword evidence="1" id="KW-0159">Chromosome partition</keyword>
<dbReference type="PANTHER" id="PTHR30349:SF81">
    <property type="entry name" value="TYROSINE RECOMBINASE XERC"/>
    <property type="match status" value="1"/>
</dbReference>
<dbReference type="OrthoDB" id="1004050at2"/>
<dbReference type="PANTHER" id="PTHR30349">
    <property type="entry name" value="PHAGE INTEGRASE-RELATED"/>
    <property type="match status" value="1"/>
</dbReference>
<keyword evidence="3 5" id="KW-0238">DNA-binding</keyword>
<dbReference type="GO" id="GO:0003677">
    <property type="term" value="F:DNA binding"/>
    <property type="evidence" value="ECO:0007669"/>
    <property type="project" value="UniProtKB-UniRule"/>
</dbReference>
<evidence type="ECO:0000259" key="7">
    <source>
        <dbReference type="PROSITE" id="PS51900"/>
    </source>
</evidence>
<dbReference type="GO" id="GO:0007059">
    <property type="term" value="P:chromosome segregation"/>
    <property type="evidence" value="ECO:0007669"/>
    <property type="project" value="UniProtKB-KW"/>
</dbReference>
<dbReference type="InterPro" id="IPR002104">
    <property type="entry name" value="Integrase_catalytic"/>
</dbReference>
<proteinExistence type="predicted"/>